<feature type="non-terminal residue" evidence="2">
    <location>
        <position position="1"/>
    </location>
</feature>
<gene>
    <name evidence="2" type="ORF">CSW41_09425</name>
</gene>
<accession>A0A430RKB8</accession>
<dbReference type="AlphaFoldDB" id="A0A430RKB8"/>
<feature type="transmembrane region" description="Helical" evidence="1">
    <location>
        <begin position="14"/>
        <end position="33"/>
    </location>
</feature>
<feature type="transmembrane region" description="Helical" evidence="1">
    <location>
        <begin position="61"/>
        <end position="76"/>
    </location>
</feature>
<sequence length="77" mass="8794">GLYLLLRKEVNRPVRLLLGLYDLNALLGLLYLAFLWKPLPHALLALIGVVLLHLLLKKPHPWPGIGFLLLGFLLLWH</sequence>
<keyword evidence="1" id="KW-1133">Transmembrane helix</keyword>
<name>A0A430RKB8_THESC</name>
<evidence type="ECO:0000256" key="1">
    <source>
        <dbReference type="SAM" id="Phobius"/>
    </source>
</evidence>
<comment type="caution">
    <text evidence="2">The sequence shown here is derived from an EMBL/GenBank/DDBJ whole genome shotgun (WGS) entry which is preliminary data.</text>
</comment>
<keyword evidence="1" id="KW-0812">Transmembrane</keyword>
<evidence type="ECO:0000313" key="3">
    <source>
        <dbReference type="Proteomes" id="UP000287439"/>
    </source>
</evidence>
<proteinExistence type="predicted"/>
<dbReference type="Proteomes" id="UP000287439">
    <property type="component" value="Unassembled WGS sequence"/>
</dbReference>
<keyword evidence="1" id="KW-0472">Membrane</keyword>
<evidence type="ECO:0000313" key="2">
    <source>
        <dbReference type="EMBL" id="RTH16239.1"/>
    </source>
</evidence>
<dbReference type="EMBL" id="PELV01000352">
    <property type="protein sequence ID" value="RTH16239.1"/>
    <property type="molecule type" value="Genomic_DNA"/>
</dbReference>
<protein>
    <submittedName>
        <fullName evidence="2">Uncharacterized protein</fullName>
    </submittedName>
</protein>
<organism evidence="2 3">
    <name type="scientific">Thermus scotoductus</name>
    <dbReference type="NCBI Taxonomy" id="37636"/>
    <lineage>
        <taxon>Bacteria</taxon>
        <taxon>Thermotogati</taxon>
        <taxon>Deinococcota</taxon>
        <taxon>Deinococci</taxon>
        <taxon>Thermales</taxon>
        <taxon>Thermaceae</taxon>
        <taxon>Thermus</taxon>
    </lineage>
</organism>
<reference evidence="2 3" key="1">
    <citation type="journal article" date="2019" name="Extremophiles">
        <title>Biogeography of thermophiles and predominance of Thermus scotoductus in domestic water heaters.</title>
        <authorList>
            <person name="Wilpiszeski R.L."/>
            <person name="Zhang Z."/>
            <person name="House C.H."/>
        </authorList>
    </citation>
    <scope>NUCLEOTIDE SEQUENCE [LARGE SCALE GENOMIC DNA]</scope>
    <source>
        <strain evidence="2 3">28_S28</strain>
    </source>
</reference>